<dbReference type="Proteomes" id="UP001147148">
    <property type="component" value="Unassembled WGS sequence"/>
</dbReference>
<reference evidence="3" key="1">
    <citation type="submission" date="2022-10" db="EMBL/GenBank/DDBJ databases">
        <title>Vagococcus sp. isolated from poultry meat.</title>
        <authorList>
            <person name="Johansson P."/>
            <person name="Bjorkroth J."/>
        </authorList>
    </citation>
    <scope>NUCLEOTIDE SEQUENCE</scope>
    <source>
        <strain evidence="3">PNs007</strain>
    </source>
</reference>
<organism evidence="3 4">
    <name type="scientific">Vagococcus proximus</name>
    <dbReference type="NCBI Taxonomy" id="2991417"/>
    <lineage>
        <taxon>Bacteria</taxon>
        <taxon>Bacillati</taxon>
        <taxon>Bacillota</taxon>
        <taxon>Bacilli</taxon>
        <taxon>Lactobacillales</taxon>
        <taxon>Enterococcaceae</taxon>
        <taxon>Vagococcus</taxon>
    </lineage>
</organism>
<gene>
    <name evidence="3" type="ORF">OL233_05160</name>
</gene>
<name>A0ABT5X0Z3_9ENTE</name>
<keyword evidence="4" id="KW-1185">Reference proteome</keyword>
<keyword evidence="2" id="KW-0812">Transmembrane</keyword>
<accession>A0ABT5X0Z3</accession>
<feature type="region of interest" description="Disordered" evidence="1">
    <location>
        <begin position="152"/>
        <end position="188"/>
    </location>
</feature>
<keyword evidence="2" id="KW-1133">Transmembrane helix</keyword>
<proteinExistence type="predicted"/>
<feature type="transmembrane region" description="Helical" evidence="2">
    <location>
        <begin position="52"/>
        <end position="68"/>
    </location>
</feature>
<keyword evidence="2" id="KW-0472">Membrane</keyword>
<evidence type="ECO:0000256" key="1">
    <source>
        <dbReference type="SAM" id="MobiDB-lite"/>
    </source>
</evidence>
<feature type="transmembrane region" description="Helical" evidence="2">
    <location>
        <begin position="22"/>
        <end position="40"/>
    </location>
</feature>
<comment type="caution">
    <text evidence="3">The sequence shown here is derived from an EMBL/GenBank/DDBJ whole genome shotgun (WGS) entry which is preliminary data.</text>
</comment>
<protein>
    <submittedName>
        <fullName evidence="3">Uncharacterized protein</fullName>
    </submittedName>
</protein>
<sequence>MGIKKNTSKGVNLIKQFFSSDYGLIISLLIFFPLGIYLVWKNKSEWKTSSKFIASVVPLIIFYLFVSSNQELATLKTEAEVARHSISEVSKNLEDEQNINLNLKNKLDETELALSELASEHEKYEKKMKPYEKLSEADAKKKIADLKKAEEKRLEEEKQKKEKEKKEKEEREAKLAEERKQRLAEAAEKEARGYETGITFQQLARTPDKYSTEKVKFNGEVLQIMEGDGINAIRLAVGGDYNSVIYCIYDSSIVSTRILEDDWITISGIADGLYSYETTQGNELTIPKVLVKKIDQ</sequence>
<dbReference type="EMBL" id="JAPDSH010000003">
    <property type="protein sequence ID" value="MDF0479672.1"/>
    <property type="molecule type" value="Genomic_DNA"/>
</dbReference>
<evidence type="ECO:0000313" key="3">
    <source>
        <dbReference type="EMBL" id="MDF0479672.1"/>
    </source>
</evidence>
<dbReference type="RefSeq" id="WP_275471302.1">
    <property type="nucleotide sequence ID" value="NZ_JAPDSH010000003.1"/>
</dbReference>
<evidence type="ECO:0000256" key="2">
    <source>
        <dbReference type="SAM" id="Phobius"/>
    </source>
</evidence>
<evidence type="ECO:0000313" key="4">
    <source>
        <dbReference type="Proteomes" id="UP001147148"/>
    </source>
</evidence>